<name>W7TRG3_9STRA</name>
<dbReference type="Proteomes" id="UP000019335">
    <property type="component" value="Chromosome 18"/>
</dbReference>
<evidence type="ECO:0000256" key="1">
    <source>
        <dbReference type="SAM" id="MobiDB-lite"/>
    </source>
</evidence>
<evidence type="ECO:0000313" key="3">
    <source>
        <dbReference type="Proteomes" id="UP000019335"/>
    </source>
</evidence>
<dbReference type="InterPro" id="IPR015943">
    <property type="entry name" value="WD40/YVTN_repeat-like_dom_sf"/>
</dbReference>
<dbReference type="EMBL" id="AZIL01001839">
    <property type="protein sequence ID" value="EWM23091.1"/>
    <property type="molecule type" value="Genomic_DNA"/>
</dbReference>
<dbReference type="PANTHER" id="PTHR13211:SF0">
    <property type="entry name" value="TELOMERASE CAJAL BODY PROTEIN 1"/>
    <property type="match status" value="1"/>
</dbReference>
<reference evidence="2 3" key="1">
    <citation type="journal article" date="2014" name="Mol. Plant">
        <title>Chromosome Scale Genome Assembly and Transcriptome Profiling of Nannochloropsis gaditana in Nitrogen Depletion.</title>
        <authorList>
            <person name="Corteggiani Carpinelli E."/>
            <person name="Telatin A."/>
            <person name="Vitulo N."/>
            <person name="Forcato C."/>
            <person name="D'Angelo M."/>
            <person name="Schiavon R."/>
            <person name="Vezzi A."/>
            <person name="Giacometti G.M."/>
            <person name="Morosinotto T."/>
            <person name="Valle G."/>
        </authorList>
    </citation>
    <scope>NUCLEOTIDE SEQUENCE [LARGE SCALE GENOMIC DNA]</scope>
    <source>
        <strain evidence="2 3">B-31</strain>
    </source>
</reference>
<sequence length="490" mass="52811">MDLGGHSSPSQSCERDAAPERLSNGEVAPPSRLPPMSSESSINDTTTSTEATSTIPVDAWQCPPPCDLDFDNTPGPLVVGQALQAFHSDGTGLPPPRSNPGTNQSIVKAVRFSPDGTCLLTASEDHVLRVFELPHDLLLPRPSLPLPPPPPLPSLPEWAPCLACPEGEAIYDQAWYPRMDARSDPLSACFLSSSRDHPIHLWDAYTGGLRASYRAYNHMDELTSAHSLAFTPGGDKIFAGFERILRVFDTARPGRDHEDRPTRPHKRSPERGLNGIISTIAFSPLDAAPGMFVAGSFSGSMALYDYRMRGDSLLLWPDPHQGQGLTTLRLSYDGRLLFSGARKNGHVHCWDLRKGTLLSSFARNASSNQRLGIDLDPAGRFLATGNRGEGKALVYDLSTGKEVAGLGPLKDTASDVSFHPYAGLVAVGMGERHWEFESEDDEEEEILGEGVMAGGGGEEKEGVTSTSWSSGVRLFRVPLAKQSSGGGELM</sequence>
<feature type="region of interest" description="Disordered" evidence="1">
    <location>
        <begin position="1"/>
        <end position="58"/>
    </location>
</feature>
<proteinExistence type="predicted"/>
<comment type="caution">
    <text evidence="2">The sequence shown here is derived from an EMBL/GenBank/DDBJ whole genome shotgun (WGS) entry which is preliminary data.</text>
</comment>
<dbReference type="Pfam" id="PF00400">
    <property type="entry name" value="WD40"/>
    <property type="match status" value="2"/>
</dbReference>
<dbReference type="AlphaFoldDB" id="W7TRG3"/>
<keyword evidence="3" id="KW-1185">Reference proteome</keyword>
<organism evidence="2 3">
    <name type="scientific">Nannochloropsis gaditana</name>
    <dbReference type="NCBI Taxonomy" id="72520"/>
    <lineage>
        <taxon>Eukaryota</taxon>
        <taxon>Sar</taxon>
        <taxon>Stramenopiles</taxon>
        <taxon>Ochrophyta</taxon>
        <taxon>Eustigmatophyceae</taxon>
        <taxon>Eustigmatales</taxon>
        <taxon>Monodopsidaceae</taxon>
        <taxon>Nannochloropsis</taxon>
    </lineage>
</organism>
<dbReference type="InterPro" id="IPR001680">
    <property type="entry name" value="WD40_rpt"/>
</dbReference>
<dbReference type="SMART" id="SM00320">
    <property type="entry name" value="WD40"/>
    <property type="match status" value="5"/>
</dbReference>
<dbReference type="PANTHER" id="PTHR13211">
    <property type="entry name" value="TELOMERASE CAJAL BODY PROTEIN 1"/>
    <property type="match status" value="1"/>
</dbReference>
<dbReference type="InterPro" id="IPR051150">
    <property type="entry name" value="SWT21/TCAB1_mRNA_Telomere"/>
</dbReference>
<accession>W7TRG3</accession>
<dbReference type="OrthoDB" id="239865at2759"/>
<evidence type="ECO:0000313" key="2">
    <source>
        <dbReference type="EMBL" id="EWM23091.1"/>
    </source>
</evidence>
<dbReference type="SUPFAM" id="SSF50978">
    <property type="entry name" value="WD40 repeat-like"/>
    <property type="match status" value="1"/>
</dbReference>
<dbReference type="Gene3D" id="2.130.10.10">
    <property type="entry name" value="YVTN repeat-like/Quinoprotein amine dehydrogenase"/>
    <property type="match status" value="1"/>
</dbReference>
<gene>
    <name evidence="2" type="ORF">Naga_100536g5</name>
</gene>
<feature type="compositionally biased region" description="Basic and acidic residues" evidence="1">
    <location>
        <begin position="252"/>
        <end position="270"/>
    </location>
</feature>
<dbReference type="InterPro" id="IPR036322">
    <property type="entry name" value="WD40_repeat_dom_sf"/>
</dbReference>
<feature type="compositionally biased region" description="Low complexity" evidence="1">
    <location>
        <begin position="45"/>
        <end position="54"/>
    </location>
</feature>
<protein>
    <submittedName>
        <fullName evidence="2">Telomerase cajal body protein 1</fullName>
    </submittedName>
</protein>
<feature type="region of interest" description="Disordered" evidence="1">
    <location>
        <begin position="252"/>
        <end position="271"/>
    </location>
</feature>